<proteinExistence type="predicted"/>
<dbReference type="InterPro" id="IPR005674">
    <property type="entry name" value="CocE/Ser_esterase"/>
</dbReference>
<dbReference type="EC" id="3.1.1.84" evidence="3"/>
<dbReference type="GO" id="GO:0008239">
    <property type="term" value="F:dipeptidyl-peptidase activity"/>
    <property type="evidence" value="ECO:0007669"/>
    <property type="project" value="InterPro"/>
</dbReference>
<dbReference type="KEGG" id="parq:DSM112329_03620"/>
<dbReference type="SUPFAM" id="SSF49785">
    <property type="entry name" value="Galactose-binding domain-like"/>
    <property type="match status" value="1"/>
</dbReference>
<dbReference type="SUPFAM" id="SSF53474">
    <property type="entry name" value="alpha/beta-Hydrolases"/>
    <property type="match status" value="1"/>
</dbReference>
<gene>
    <name evidence="3" type="primary">cocE</name>
    <name evidence="3" type="ORF">DSM112329_03620</name>
</gene>
<dbReference type="EMBL" id="CP114014">
    <property type="protein sequence ID" value="XAY06743.1"/>
    <property type="molecule type" value="Genomic_DNA"/>
</dbReference>
<dbReference type="AlphaFoldDB" id="A0AAU7AYK6"/>
<dbReference type="RefSeq" id="WP_354697961.1">
    <property type="nucleotide sequence ID" value="NZ_CP114014.1"/>
</dbReference>
<evidence type="ECO:0000256" key="1">
    <source>
        <dbReference type="ARBA" id="ARBA00022801"/>
    </source>
</evidence>
<keyword evidence="1 3" id="KW-0378">Hydrolase</keyword>
<name>A0AAU7AYK6_9ACTN</name>
<accession>A0AAU7AYK6</accession>
<dbReference type="InterPro" id="IPR029058">
    <property type="entry name" value="AB_hydrolase_fold"/>
</dbReference>
<organism evidence="3">
    <name type="scientific">Paraconexibacter sp. AEG42_29</name>
    <dbReference type="NCBI Taxonomy" id="2997339"/>
    <lineage>
        <taxon>Bacteria</taxon>
        <taxon>Bacillati</taxon>
        <taxon>Actinomycetota</taxon>
        <taxon>Thermoleophilia</taxon>
        <taxon>Solirubrobacterales</taxon>
        <taxon>Paraconexibacteraceae</taxon>
        <taxon>Paraconexibacter</taxon>
    </lineage>
</organism>
<dbReference type="Pfam" id="PF08530">
    <property type="entry name" value="PepX_C"/>
    <property type="match status" value="1"/>
</dbReference>
<reference evidence="3" key="1">
    <citation type="submission" date="2022-12" db="EMBL/GenBank/DDBJ databases">
        <title>Paraconexibacter alkalitolerans sp. nov. and Baekduia alba sp. nov., isolated from soil and emended description of the genera Paraconexibacter (Chun et al., 2020) and Baekduia (An et al., 2020).</title>
        <authorList>
            <person name="Vieira S."/>
            <person name="Huber K.J."/>
            <person name="Geppert A."/>
            <person name="Wolf J."/>
            <person name="Neumann-Schaal M."/>
            <person name="Muesken M."/>
            <person name="Overmann J."/>
        </authorList>
    </citation>
    <scope>NUCLEOTIDE SEQUENCE</scope>
    <source>
        <strain evidence="3">AEG42_29</strain>
    </source>
</reference>
<dbReference type="Gene3D" id="3.40.50.1820">
    <property type="entry name" value="alpha/beta hydrolase"/>
    <property type="match status" value="1"/>
</dbReference>
<dbReference type="InterPro" id="IPR013736">
    <property type="entry name" value="Xaa-Pro_dipept_C"/>
</dbReference>
<dbReference type="InterPro" id="IPR000383">
    <property type="entry name" value="Xaa-Pro-like_dom"/>
</dbReference>
<dbReference type="Pfam" id="PF02129">
    <property type="entry name" value="Peptidase_S15"/>
    <property type="match status" value="1"/>
</dbReference>
<evidence type="ECO:0000259" key="2">
    <source>
        <dbReference type="SMART" id="SM00939"/>
    </source>
</evidence>
<dbReference type="InterPro" id="IPR008979">
    <property type="entry name" value="Galactose-bd-like_sf"/>
</dbReference>
<feature type="domain" description="Xaa-Pro dipeptidyl-peptidase C-terminal" evidence="2">
    <location>
        <begin position="274"/>
        <end position="540"/>
    </location>
</feature>
<dbReference type="Gene3D" id="2.60.120.260">
    <property type="entry name" value="Galactose-binding domain-like"/>
    <property type="match status" value="1"/>
</dbReference>
<dbReference type="SMART" id="SM00939">
    <property type="entry name" value="PepX_C"/>
    <property type="match status" value="1"/>
</dbReference>
<evidence type="ECO:0000313" key="3">
    <source>
        <dbReference type="EMBL" id="XAY06743.1"/>
    </source>
</evidence>
<dbReference type="NCBIfam" id="TIGR00976">
    <property type="entry name" value="CocE_NonD"/>
    <property type="match status" value="1"/>
</dbReference>
<sequence length="644" mass="68119">MLAGPAVAGAARVQQDLTFTAGDGVRLHAAVSGEGDLRPRPTIIEFSPYAPGCCGTDWGEGYNLVQVHARGTGRSEGVWGAVGPRDQRDVSEFLTWACRQPWSNGHLGLYGFSASAIAVYNSLHLPMDCVDAASLGAGTSDLYRDLLYPGGVTNFVPATAVGAAVGGLLLGSGPQRTLEGGLLQTVQSGVGLLGTFVDILGNPTLNDYWIGHTQRPGPNRFPILAGTSFYDPEARGPFESFQMVRRAHPGTHLLVMGAHDGYPAGTAGAEPEYRRWFDRYLLGKANGIDREPPVQLYLGNGSQPELRAGRFTRYAAKDWPVPGTKWQRMFLDPARAGGPAANTLNAGSLAADPPAAQTRQNYAAIASLPTASDPQTSSVLGIQGPLTDLALAAPGALSFTGPPLASAVNVAGPASLNVFLASSAPESVIHAIVADVFPDGRAFAVGVGRLRTTFPDIDRSRSLIDAAGEVVQPYGVYDRKQPATPGQTREYHVEFWPVGNRFAAGHRIRVYLTGISGYMLPGTPAINTVALGGSTPSRFLLPVLPDSAAKGAGDAALAAASRCVSKRRFTIRLRQPAGRALRSARVTLNGRAVRVARKGGRMTAVIDLRGRSSRKVTVRVVARTATGRRVTETRTYRPCVDRPS</sequence>
<protein>
    <submittedName>
        <fullName evidence="3">Cocaine esterase</fullName>
        <ecNumber evidence="3">3.1.1.84</ecNumber>
    </submittedName>
</protein>